<organism evidence="3 4">
    <name type="scientific">Gimesia fumaroli</name>
    <dbReference type="NCBI Taxonomy" id="2527976"/>
    <lineage>
        <taxon>Bacteria</taxon>
        <taxon>Pseudomonadati</taxon>
        <taxon>Planctomycetota</taxon>
        <taxon>Planctomycetia</taxon>
        <taxon>Planctomycetales</taxon>
        <taxon>Planctomycetaceae</taxon>
        <taxon>Gimesia</taxon>
    </lineage>
</organism>
<keyword evidence="4" id="KW-1185">Reference proteome</keyword>
<evidence type="ECO:0000256" key="1">
    <source>
        <dbReference type="SAM" id="MobiDB-lite"/>
    </source>
</evidence>
<gene>
    <name evidence="3" type="ORF">Enr17x_39530</name>
</gene>
<dbReference type="KEGG" id="gfm:Enr17x_39530"/>
<feature type="compositionally biased region" description="Basic and acidic residues" evidence="1">
    <location>
        <begin position="632"/>
        <end position="647"/>
    </location>
</feature>
<feature type="region of interest" description="Disordered" evidence="1">
    <location>
        <begin position="629"/>
        <end position="661"/>
    </location>
</feature>
<name>A0A518IFN6_9PLAN</name>
<reference evidence="3 4" key="1">
    <citation type="submission" date="2019-03" db="EMBL/GenBank/DDBJ databases">
        <title>Deep-cultivation of Planctomycetes and their phenomic and genomic characterization uncovers novel biology.</title>
        <authorList>
            <person name="Wiegand S."/>
            <person name="Jogler M."/>
            <person name="Boedeker C."/>
            <person name="Pinto D."/>
            <person name="Vollmers J."/>
            <person name="Rivas-Marin E."/>
            <person name="Kohn T."/>
            <person name="Peeters S.H."/>
            <person name="Heuer A."/>
            <person name="Rast P."/>
            <person name="Oberbeckmann S."/>
            <person name="Bunk B."/>
            <person name="Jeske O."/>
            <person name="Meyerdierks A."/>
            <person name="Storesund J.E."/>
            <person name="Kallscheuer N."/>
            <person name="Luecker S."/>
            <person name="Lage O.M."/>
            <person name="Pohl T."/>
            <person name="Merkel B.J."/>
            <person name="Hornburger P."/>
            <person name="Mueller R.-W."/>
            <person name="Bruemmer F."/>
            <person name="Labrenz M."/>
            <person name="Spormann A.M."/>
            <person name="Op den Camp H."/>
            <person name="Overmann J."/>
            <person name="Amann R."/>
            <person name="Jetten M.S.M."/>
            <person name="Mascher T."/>
            <person name="Medema M.H."/>
            <person name="Devos D.P."/>
            <person name="Kaster A.-K."/>
            <person name="Ovreas L."/>
            <person name="Rohde M."/>
            <person name="Galperin M.Y."/>
            <person name="Jogler C."/>
        </authorList>
    </citation>
    <scope>NUCLEOTIDE SEQUENCE [LARGE SCALE GENOMIC DNA]</scope>
    <source>
        <strain evidence="3 4">Enr17</strain>
    </source>
</reference>
<evidence type="ECO:0000313" key="3">
    <source>
        <dbReference type="EMBL" id="QDV51894.1"/>
    </source>
</evidence>
<feature type="transmembrane region" description="Helical" evidence="2">
    <location>
        <begin position="449"/>
        <end position="467"/>
    </location>
</feature>
<keyword evidence="2" id="KW-1133">Transmembrane helix</keyword>
<evidence type="ECO:0000256" key="2">
    <source>
        <dbReference type="SAM" id="Phobius"/>
    </source>
</evidence>
<accession>A0A518IFN6</accession>
<dbReference type="Proteomes" id="UP000318313">
    <property type="component" value="Chromosome"/>
</dbReference>
<dbReference type="EMBL" id="CP037452">
    <property type="protein sequence ID" value="QDV51894.1"/>
    <property type="molecule type" value="Genomic_DNA"/>
</dbReference>
<evidence type="ECO:0000313" key="4">
    <source>
        <dbReference type="Proteomes" id="UP000318313"/>
    </source>
</evidence>
<sequence>MTPRVAALTCHSKKPHGCTYKQRAKIRLVLLSCLVLLCSLGTPKIGEAHPISVSQENVYVTRDKVMLSMQIYVEDLYFFQKLEPDKENIVSADKIKKAIEQHKQFLLDRLIVRDINGEKLKGKVVSVDDSSIKPQGVAMSDLMLFTLVFQIEYPLAKPPEFLTFSQQLIDSNAGFPAMVQFNLKQEGSETPYAVSMKPREPQTIRFNWDSPPLAPDASEADWQKWLKERREETLGITSYGTIYSFLYIEDFEIRHEILIPLATLESFFTLERKEDDFLSVAEQEASREKIEQFFAKANPIEIDGIVVKPVISRLDFYSLDFRDFAKPAEKKRVSAANARVGIILNYSTKGTPEKVKVTWDMFNRSVWSVESVCFAFNQSYRPVFSKLERNSVFEWTNPGRKVSLDVNPVAVSLQPRSLWSIPLISAVGLLLCFAVALSLFRKTPSRRNTLIVVVVLFVASLLCWPFSRVTFANPLEPIPQIPAEKAEAVFKTLHKNIYRSFDYHTESDVYDALAKSADGSFQETLYRQINQSLKMQEQGGAVSRVTDVQWETVQPETELTQENQTTRDERSFNVKTTWTVAGTVEHWGHIHTRTNQYQAIFYLEPVEDVWKLTGMNLLDEQRLRFQTSLREVNTEEKNDPKKVESPPKKSPKTKSADSSSS</sequence>
<protein>
    <submittedName>
        <fullName evidence="3">Uncharacterized protein</fullName>
    </submittedName>
</protein>
<dbReference type="AlphaFoldDB" id="A0A518IFN6"/>
<dbReference type="RefSeq" id="WP_145311280.1">
    <property type="nucleotide sequence ID" value="NZ_CP037452.1"/>
</dbReference>
<keyword evidence="2" id="KW-0812">Transmembrane</keyword>
<feature type="transmembrane region" description="Helical" evidence="2">
    <location>
        <begin position="418"/>
        <end position="437"/>
    </location>
</feature>
<keyword evidence="2" id="KW-0472">Membrane</keyword>
<dbReference type="OrthoDB" id="277040at2"/>
<proteinExistence type="predicted"/>